<evidence type="ECO:0000313" key="1">
    <source>
        <dbReference type="EMBL" id="PIP64347.1"/>
    </source>
</evidence>
<dbReference type="EMBL" id="PCTD01000133">
    <property type="protein sequence ID" value="PIP64347.1"/>
    <property type="molecule type" value="Genomic_DNA"/>
</dbReference>
<feature type="non-terminal residue" evidence="1">
    <location>
        <position position="1"/>
    </location>
</feature>
<comment type="caution">
    <text evidence="1">The sequence shown here is derived from an EMBL/GenBank/DDBJ whole genome shotgun (WGS) entry which is preliminary data.</text>
</comment>
<dbReference type="Proteomes" id="UP000230802">
    <property type="component" value="Unassembled WGS sequence"/>
</dbReference>
<accession>A0A2H0C354</accession>
<gene>
    <name evidence="1" type="ORF">COW96_03095</name>
</gene>
<organism evidence="1 2">
    <name type="scientific">Candidatus Roizmanbacteria bacterium CG22_combo_CG10-13_8_21_14_all_33_16</name>
    <dbReference type="NCBI Taxonomy" id="1974859"/>
    <lineage>
        <taxon>Bacteria</taxon>
        <taxon>Candidatus Roizmaniibacteriota</taxon>
    </lineage>
</organism>
<protein>
    <submittedName>
        <fullName evidence="1">Uncharacterized protein</fullName>
    </submittedName>
</protein>
<dbReference type="AlphaFoldDB" id="A0A2H0C354"/>
<sequence>PKKAGAFCPQEHKPHGTEGRCSLRWVGGEEENKFQGFCPALGQWAQVYADQQTMDGLLSEAAKNHIDGLTFS</sequence>
<evidence type="ECO:0000313" key="2">
    <source>
        <dbReference type="Proteomes" id="UP000230802"/>
    </source>
</evidence>
<reference evidence="1 2" key="1">
    <citation type="submission" date="2017-09" db="EMBL/GenBank/DDBJ databases">
        <title>Depth-based differentiation of microbial function through sediment-hosted aquifers and enrichment of novel symbionts in the deep terrestrial subsurface.</title>
        <authorList>
            <person name="Probst A.J."/>
            <person name="Ladd B."/>
            <person name="Jarett J.K."/>
            <person name="Geller-Mcgrath D.E."/>
            <person name="Sieber C.M."/>
            <person name="Emerson J.B."/>
            <person name="Anantharaman K."/>
            <person name="Thomas B.C."/>
            <person name="Malmstrom R."/>
            <person name="Stieglmeier M."/>
            <person name="Klingl A."/>
            <person name="Woyke T."/>
            <person name="Ryan C.M."/>
            <person name="Banfield J.F."/>
        </authorList>
    </citation>
    <scope>NUCLEOTIDE SEQUENCE [LARGE SCALE GENOMIC DNA]</scope>
    <source>
        <strain evidence="1">CG22_combo_CG10-13_8_21_14_all_33_16</strain>
    </source>
</reference>
<name>A0A2H0C354_9BACT</name>
<proteinExistence type="predicted"/>